<dbReference type="RefSeq" id="WP_249250941.1">
    <property type="nucleotide sequence ID" value="NZ_JAKIKT010000014.1"/>
</dbReference>
<protein>
    <submittedName>
        <fullName evidence="1">Uncharacterized protein</fullName>
    </submittedName>
</protein>
<feature type="non-terminal residue" evidence="1">
    <location>
        <position position="1"/>
    </location>
</feature>
<comment type="caution">
    <text evidence="1">The sequence shown here is derived from an EMBL/GenBank/DDBJ whole genome shotgun (WGS) entry which is preliminary data.</text>
</comment>
<proteinExistence type="predicted"/>
<dbReference type="EMBL" id="JAKIKT010000014">
    <property type="protein sequence ID" value="MCL2916411.1"/>
    <property type="molecule type" value="Genomic_DNA"/>
</dbReference>
<accession>A0ABT0NEW1</accession>
<evidence type="ECO:0000313" key="2">
    <source>
        <dbReference type="Proteomes" id="UP001202831"/>
    </source>
</evidence>
<organism evidence="1 2">
    <name type="scientific">Shewanella corallii</name>
    <dbReference type="NCBI Taxonomy" id="560080"/>
    <lineage>
        <taxon>Bacteria</taxon>
        <taxon>Pseudomonadati</taxon>
        <taxon>Pseudomonadota</taxon>
        <taxon>Gammaproteobacteria</taxon>
        <taxon>Alteromonadales</taxon>
        <taxon>Shewanellaceae</taxon>
        <taxon>Shewanella</taxon>
    </lineage>
</organism>
<gene>
    <name evidence="1" type="ORF">L2725_21990</name>
</gene>
<dbReference type="Proteomes" id="UP001202831">
    <property type="component" value="Unassembled WGS sequence"/>
</dbReference>
<sequence length="92" mass="10675">FSTPRAAYSTQPLFGVKPFFHELFHLSMKCSEEAFHARVSCRWRPSLSTCSSSFAARCAVSMEAHYREQNYLRKPFFKENSHFLVIYGLSTN</sequence>
<reference evidence="1 2" key="1">
    <citation type="submission" date="2022-01" db="EMBL/GenBank/DDBJ databases">
        <title>Whole genome-based taxonomy of the Shewanellaceae.</title>
        <authorList>
            <person name="Martin-Rodriguez A.J."/>
        </authorList>
    </citation>
    <scope>NUCLEOTIDE SEQUENCE [LARGE SCALE GENOMIC DNA]</scope>
    <source>
        <strain evidence="1 2">DSM 21332</strain>
    </source>
</reference>
<keyword evidence="2" id="KW-1185">Reference proteome</keyword>
<evidence type="ECO:0000313" key="1">
    <source>
        <dbReference type="EMBL" id="MCL2916411.1"/>
    </source>
</evidence>
<name>A0ABT0NEW1_9GAMM</name>